<dbReference type="Proteomes" id="UP000256763">
    <property type="component" value="Unassembled WGS sequence"/>
</dbReference>
<comment type="caution">
    <text evidence="3">The sequence shown here is derived from an EMBL/GenBank/DDBJ whole genome shotgun (WGS) entry which is preliminary data.</text>
</comment>
<organism evidence="3 4">
    <name type="scientific">Alkalilimnicola ehrlichii</name>
    <dbReference type="NCBI Taxonomy" id="351052"/>
    <lineage>
        <taxon>Bacteria</taxon>
        <taxon>Pseudomonadati</taxon>
        <taxon>Pseudomonadota</taxon>
        <taxon>Gammaproteobacteria</taxon>
        <taxon>Chromatiales</taxon>
        <taxon>Ectothiorhodospiraceae</taxon>
        <taxon>Alkalilimnicola</taxon>
    </lineage>
</organism>
<dbReference type="PROSITE" id="PS50943">
    <property type="entry name" value="HTH_CROC1"/>
    <property type="match status" value="1"/>
</dbReference>
<keyword evidence="4" id="KW-1185">Reference proteome</keyword>
<dbReference type="SUPFAM" id="SSF47413">
    <property type="entry name" value="lambda repressor-like DNA-binding domains"/>
    <property type="match status" value="1"/>
</dbReference>
<dbReference type="Gene3D" id="1.10.260.40">
    <property type="entry name" value="lambda repressor-like DNA-binding domains"/>
    <property type="match status" value="1"/>
</dbReference>
<dbReference type="Pfam" id="PF13560">
    <property type="entry name" value="HTH_31"/>
    <property type="match status" value="1"/>
</dbReference>
<evidence type="ECO:0000313" key="3">
    <source>
        <dbReference type="EMBL" id="RFA35099.1"/>
    </source>
</evidence>
<reference evidence="4" key="1">
    <citation type="submission" date="2017-05" db="EMBL/GenBank/DDBJ databases">
        <authorList>
            <person name="Sharma S."/>
            <person name="Sidhu C."/>
            <person name="Pinnaka A.K."/>
        </authorList>
    </citation>
    <scope>NUCLEOTIDE SEQUENCE [LARGE SCALE GENOMIC DNA]</scope>
    <source>
        <strain evidence="4">AK93</strain>
    </source>
</reference>
<dbReference type="CDD" id="cd00093">
    <property type="entry name" value="HTH_XRE"/>
    <property type="match status" value="1"/>
</dbReference>
<proteinExistence type="predicted"/>
<evidence type="ECO:0000313" key="4">
    <source>
        <dbReference type="Proteomes" id="UP000256763"/>
    </source>
</evidence>
<dbReference type="GO" id="GO:0003677">
    <property type="term" value="F:DNA binding"/>
    <property type="evidence" value="ECO:0007669"/>
    <property type="project" value="InterPro"/>
</dbReference>
<feature type="compositionally biased region" description="Basic and acidic residues" evidence="1">
    <location>
        <begin position="98"/>
        <end position="107"/>
    </location>
</feature>
<dbReference type="InterPro" id="IPR001387">
    <property type="entry name" value="Cro/C1-type_HTH"/>
</dbReference>
<dbReference type="SMART" id="SM00530">
    <property type="entry name" value="HTH_XRE"/>
    <property type="match status" value="1"/>
</dbReference>
<name>A0A3E0WRS6_9GAMM</name>
<evidence type="ECO:0000256" key="1">
    <source>
        <dbReference type="SAM" id="MobiDB-lite"/>
    </source>
</evidence>
<sequence length="123" mass="13689">MSVNDIDSMSDEAVLQLLGERLARYRLNRNQTQANLAHEAGLARRTVSKVENGHVIDSRCLVRLLRALGLLDRLDLLVPESPVSPLALVEARGRVRERARGYDREGDAGEGNKGAWTWPDEDS</sequence>
<dbReference type="RefSeq" id="WP_116303634.1">
    <property type="nucleotide sequence ID" value="NZ_NFZV01000025.1"/>
</dbReference>
<dbReference type="InterPro" id="IPR010982">
    <property type="entry name" value="Lambda_DNA-bd_dom_sf"/>
</dbReference>
<evidence type="ECO:0000259" key="2">
    <source>
        <dbReference type="PROSITE" id="PS50943"/>
    </source>
</evidence>
<feature type="region of interest" description="Disordered" evidence="1">
    <location>
        <begin position="98"/>
        <end position="123"/>
    </location>
</feature>
<dbReference type="EMBL" id="NFZW01000013">
    <property type="protein sequence ID" value="RFA35099.1"/>
    <property type="molecule type" value="Genomic_DNA"/>
</dbReference>
<protein>
    <recommendedName>
        <fullName evidence="2">HTH cro/C1-type domain-containing protein</fullName>
    </recommendedName>
</protein>
<gene>
    <name evidence="3" type="ORF">CAL65_13390</name>
</gene>
<accession>A0A3E0WRS6</accession>
<dbReference type="OrthoDB" id="9805356at2"/>
<feature type="domain" description="HTH cro/C1-type" evidence="2">
    <location>
        <begin position="22"/>
        <end position="74"/>
    </location>
</feature>
<dbReference type="AlphaFoldDB" id="A0A3E0WRS6"/>